<comment type="subcellular location">
    <subcellularLocation>
        <location evidence="1">Nucleus</location>
    </subcellularLocation>
</comment>
<dbReference type="GO" id="GO:0005634">
    <property type="term" value="C:nucleus"/>
    <property type="evidence" value="ECO:0007669"/>
    <property type="project" value="UniProtKB-SubCell"/>
</dbReference>
<dbReference type="GO" id="GO:0006351">
    <property type="term" value="P:DNA-templated transcription"/>
    <property type="evidence" value="ECO:0007669"/>
    <property type="project" value="InterPro"/>
</dbReference>
<evidence type="ECO:0000256" key="3">
    <source>
        <dbReference type="ARBA" id="ARBA00022833"/>
    </source>
</evidence>
<protein>
    <recommendedName>
        <fullName evidence="9">Zn(2)-C6 fungal-type domain-containing protein</fullName>
    </recommendedName>
</protein>
<keyword evidence="5" id="KW-0238">DNA-binding</keyword>
<dbReference type="Pfam" id="PF00172">
    <property type="entry name" value="Zn_clus"/>
    <property type="match status" value="1"/>
</dbReference>
<dbReference type="InterPro" id="IPR051089">
    <property type="entry name" value="prtT"/>
</dbReference>
<evidence type="ECO:0000256" key="8">
    <source>
        <dbReference type="SAM" id="MobiDB-lite"/>
    </source>
</evidence>
<dbReference type="EMBL" id="JAUBYV010000007">
    <property type="protein sequence ID" value="KAK2625521.1"/>
    <property type="molecule type" value="Genomic_DNA"/>
</dbReference>
<dbReference type="GO" id="GO:0000976">
    <property type="term" value="F:transcription cis-regulatory region binding"/>
    <property type="evidence" value="ECO:0007669"/>
    <property type="project" value="TreeGrafter"/>
</dbReference>
<dbReference type="CDD" id="cd00067">
    <property type="entry name" value="GAL4"/>
    <property type="match status" value="1"/>
</dbReference>
<keyword evidence="4" id="KW-0805">Transcription regulation</keyword>
<keyword evidence="7" id="KW-0539">Nucleus</keyword>
<dbReference type="Pfam" id="PF04082">
    <property type="entry name" value="Fungal_trans"/>
    <property type="match status" value="1"/>
</dbReference>
<reference evidence="10" key="1">
    <citation type="submission" date="2023-06" db="EMBL/GenBank/DDBJ databases">
        <title>Draft genome of Marssonina rosae.</title>
        <authorList>
            <person name="Cheng Q."/>
        </authorList>
    </citation>
    <scope>NUCLEOTIDE SEQUENCE</scope>
    <source>
        <strain evidence="10">R4</strain>
    </source>
</reference>
<comment type="caution">
    <text evidence="10">The sequence shown here is derived from an EMBL/GenBank/DDBJ whole genome shotgun (WGS) entry which is preliminary data.</text>
</comment>
<evidence type="ECO:0000313" key="10">
    <source>
        <dbReference type="EMBL" id="KAK2625521.1"/>
    </source>
</evidence>
<feature type="region of interest" description="Disordered" evidence="8">
    <location>
        <begin position="1"/>
        <end position="60"/>
    </location>
</feature>
<evidence type="ECO:0000256" key="7">
    <source>
        <dbReference type="ARBA" id="ARBA00023242"/>
    </source>
</evidence>
<keyword evidence="2" id="KW-0479">Metal-binding</keyword>
<gene>
    <name evidence="10" type="ORF">QTJ16_004833</name>
</gene>
<dbReference type="CDD" id="cd12148">
    <property type="entry name" value="fungal_TF_MHR"/>
    <property type="match status" value="1"/>
</dbReference>
<feature type="region of interest" description="Disordered" evidence="8">
    <location>
        <begin position="624"/>
        <end position="648"/>
    </location>
</feature>
<dbReference type="Proteomes" id="UP001285354">
    <property type="component" value="Unassembled WGS sequence"/>
</dbReference>
<dbReference type="InterPro" id="IPR007219">
    <property type="entry name" value="XnlR_reg_dom"/>
</dbReference>
<sequence>MDGQGAASGGASSPTTSHRPGTGGSYKRKRGGVDIDSSPGSQNDDNDEDTERRRQPGVKRACNECRQQKLRCDVVQDPFATCTRCNRLKLECKIESNFKRVGKRSKHAEMEKEIEHLRRSLQRAQAQGFIHEELEDIESPLANGSYARSQFLGSEEAVSSLLHLKQGGAFQIPRYVHEIENVGLTEATMNDLFSQFWLCYHPYLPFLNPLQAPDQYYAQHPLLFWAIVAVAARRYTADPGLLTAVSGPFTRLLWQTVGEVPNNHFVVKALCLACTWPLPTSTTSTDPTHILCGVMMKAATGIGLHRPNNTQDFSRVSVDLNREQLHDRVTTWAVCNIVAQSVGTGYGQPASTLYDWTLAIRPGENGPFTLSPELEARLQVERFCDKVSKEMYSNASDPRGVAGDELRAMLTRVYKREFSELRVSVLSRRDISPVVQLHLRAAGLHLRLSAFFDSSSTPGYLNDLMGLWLACVDFLDYVLELDDNPDLVTGSILRYATNYILQMIDAACFTLLKLLSSFFSSSIEFERGRLLFHRTIQVIRSMSIINNDLPWRLAELMVQMWNGARVEQRSQQQQISNTGSGTHEPRAAIDDSLQLKVRCRMSMSLVFDSIWRWREEFQAQGRGSLEAAVENPTNPDSAAESSASSTHMDATLVPSSHQLHNQLGSLAAGSITPSSHSLPSGMMGVGYSQSNYEVFDPLNWMLDGLVDFPYSYPAVQGLEQNVMG</sequence>
<evidence type="ECO:0000259" key="9">
    <source>
        <dbReference type="PROSITE" id="PS50048"/>
    </source>
</evidence>
<dbReference type="AlphaFoldDB" id="A0AAD9SXD4"/>
<dbReference type="GO" id="GO:0000981">
    <property type="term" value="F:DNA-binding transcription factor activity, RNA polymerase II-specific"/>
    <property type="evidence" value="ECO:0007669"/>
    <property type="project" value="InterPro"/>
</dbReference>
<evidence type="ECO:0000256" key="6">
    <source>
        <dbReference type="ARBA" id="ARBA00023163"/>
    </source>
</evidence>
<dbReference type="SMART" id="SM00066">
    <property type="entry name" value="GAL4"/>
    <property type="match status" value="1"/>
</dbReference>
<dbReference type="SUPFAM" id="SSF57701">
    <property type="entry name" value="Zn2/Cys6 DNA-binding domain"/>
    <property type="match status" value="1"/>
</dbReference>
<dbReference type="Gene3D" id="4.10.240.10">
    <property type="entry name" value="Zn(2)-C6 fungal-type DNA-binding domain"/>
    <property type="match status" value="1"/>
</dbReference>
<dbReference type="InterPro" id="IPR001138">
    <property type="entry name" value="Zn2Cys6_DnaBD"/>
</dbReference>
<dbReference type="PROSITE" id="PS00463">
    <property type="entry name" value="ZN2_CY6_FUNGAL_1"/>
    <property type="match status" value="1"/>
</dbReference>
<feature type="domain" description="Zn(2)-C6 fungal-type" evidence="9">
    <location>
        <begin position="61"/>
        <end position="94"/>
    </location>
</feature>
<evidence type="ECO:0000256" key="5">
    <source>
        <dbReference type="ARBA" id="ARBA00023125"/>
    </source>
</evidence>
<dbReference type="PANTHER" id="PTHR31845">
    <property type="entry name" value="FINGER DOMAIN PROTEIN, PUTATIVE-RELATED"/>
    <property type="match status" value="1"/>
</dbReference>
<dbReference type="InterPro" id="IPR036864">
    <property type="entry name" value="Zn2-C6_fun-type_DNA-bd_sf"/>
</dbReference>
<dbReference type="PROSITE" id="PS50048">
    <property type="entry name" value="ZN2_CY6_FUNGAL_2"/>
    <property type="match status" value="1"/>
</dbReference>
<dbReference type="GO" id="GO:0001216">
    <property type="term" value="F:DNA-binding transcription activator activity"/>
    <property type="evidence" value="ECO:0007669"/>
    <property type="project" value="UniProtKB-ARBA"/>
</dbReference>
<evidence type="ECO:0000256" key="1">
    <source>
        <dbReference type="ARBA" id="ARBA00004123"/>
    </source>
</evidence>
<dbReference type="GO" id="GO:0008270">
    <property type="term" value="F:zinc ion binding"/>
    <property type="evidence" value="ECO:0007669"/>
    <property type="project" value="InterPro"/>
</dbReference>
<evidence type="ECO:0000313" key="11">
    <source>
        <dbReference type="Proteomes" id="UP001285354"/>
    </source>
</evidence>
<dbReference type="FunFam" id="4.10.240.10:FF:000003">
    <property type="entry name" value="C6 transcription factor (Leu3)"/>
    <property type="match status" value="1"/>
</dbReference>
<keyword evidence="11" id="KW-1185">Reference proteome</keyword>
<evidence type="ECO:0000256" key="2">
    <source>
        <dbReference type="ARBA" id="ARBA00022723"/>
    </source>
</evidence>
<organism evidence="10 11">
    <name type="scientific">Diplocarpon rosae</name>
    <dbReference type="NCBI Taxonomy" id="946125"/>
    <lineage>
        <taxon>Eukaryota</taxon>
        <taxon>Fungi</taxon>
        <taxon>Dikarya</taxon>
        <taxon>Ascomycota</taxon>
        <taxon>Pezizomycotina</taxon>
        <taxon>Leotiomycetes</taxon>
        <taxon>Helotiales</taxon>
        <taxon>Drepanopezizaceae</taxon>
        <taxon>Diplocarpon</taxon>
    </lineage>
</organism>
<feature type="compositionally biased region" description="Polar residues" evidence="8">
    <location>
        <begin position="631"/>
        <end position="648"/>
    </location>
</feature>
<keyword evidence="6" id="KW-0804">Transcription</keyword>
<proteinExistence type="predicted"/>
<keyword evidence="3" id="KW-0862">Zinc</keyword>
<name>A0AAD9SXD4_9HELO</name>
<evidence type="ECO:0000256" key="4">
    <source>
        <dbReference type="ARBA" id="ARBA00023015"/>
    </source>
</evidence>
<accession>A0AAD9SXD4</accession>
<dbReference type="PANTHER" id="PTHR31845:SF21">
    <property type="entry name" value="REGULATORY PROTEIN LEU3"/>
    <property type="match status" value="1"/>
</dbReference>